<dbReference type="OrthoDB" id="342730at2759"/>
<evidence type="ECO:0000256" key="3">
    <source>
        <dbReference type="SAM" id="Phobius"/>
    </source>
</evidence>
<evidence type="ECO:0000313" key="4">
    <source>
        <dbReference type="EMBL" id="EEF41442.1"/>
    </source>
</evidence>
<reference evidence="5" key="1">
    <citation type="journal article" date="2010" name="Nat. Biotechnol.">
        <title>Draft genome sequence of the oilseed species Ricinus communis.</title>
        <authorList>
            <person name="Chan A.P."/>
            <person name="Crabtree J."/>
            <person name="Zhao Q."/>
            <person name="Lorenzi H."/>
            <person name="Orvis J."/>
            <person name="Puiu D."/>
            <person name="Melake-Berhan A."/>
            <person name="Jones K.M."/>
            <person name="Redman J."/>
            <person name="Chen G."/>
            <person name="Cahoon E.B."/>
            <person name="Gedil M."/>
            <person name="Stanke M."/>
            <person name="Haas B.J."/>
            <person name="Wortman J.R."/>
            <person name="Fraser-Liggett C.M."/>
            <person name="Ravel J."/>
            <person name="Rabinowicz P.D."/>
        </authorList>
    </citation>
    <scope>NUCLEOTIDE SEQUENCE [LARGE SCALE GENOMIC DNA]</scope>
    <source>
        <strain evidence="5">cv. Hale</strain>
    </source>
</reference>
<dbReference type="Gene3D" id="2.120.10.30">
    <property type="entry name" value="TolB, C-terminal domain"/>
    <property type="match status" value="1"/>
</dbReference>
<gene>
    <name evidence="4" type="ORF">RCOM_0993490</name>
</gene>
<keyword evidence="1" id="KW-0677">Repeat</keyword>
<name>B9S4L9_RICCO</name>
<dbReference type="Proteomes" id="UP000008311">
    <property type="component" value="Unassembled WGS sequence"/>
</dbReference>
<protein>
    <recommendedName>
        <fullName evidence="6">NHL repeat-containing protein</fullName>
    </recommendedName>
</protein>
<feature type="transmembrane region" description="Helical" evidence="3">
    <location>
        <begin position="210"/>
        <end position="231"/>
    </location>
</feature>
<dbReference type="KEGG" id="rcu:8274773"/>
<organism evidence="4 5">
    <name type="scientific">Ricinus communis</name>
    <name type="common">Castor bean</name>
    <dbReference type="NCBI Taxonomy" id="3988"/>
    <lineage>
        <taxon>Eukaryota</taxon>
        <taxon>Viridiplantae</taxon>
        <taxon>Streptophyta</taxon>
        <taxon>Embryophyta</taxon>
        <taxon>Tracheophyta</taxon>
        <taxon>Spermatophyta</taxon>
        <taxon>Magnoliopsida</taxon>
        <taxon>eudicotyledons</taxon>
        <taxon>Gunneridae</taxon>
        <taxon>Pentapetalae</taxon>
        <taxon>rosids</taxon>
        <taxon>fabids</taxon>
        <taxon>Malpighiales</taxon>
        <taxon>Euphorbiaceae</taxon>
        <taxon>Acalyphoideae</taxon>
        <taxon>Acalypheae</taxon>
        <taxon>Ricinus</taxon>
    </lineage>
</organism>
<evidence type="ECO:0000313" key="5">
    <source>
        <dbReference type="Proteomes" id="UP000008311"/>
    </source>
</evidence>
<keyword evidence="3" id="KW-1133">Transmembrane helix</keyword>
<proteinExistence type="predicted"/>
<dbReference type="PANTHER" id="PTHR13833:SF71">
    <property type="entry name" value="NHL DOMAIN-CONTAINING PROTEIN"/>
    <property type="match status" value="1"/>
</dbReference>
<dbReference type="PROSITE" id="PS51125">
    <property type="entry name" value="NHL"/>
    <property type="match status" value="1"/>
</dbReference>
<dbReference type="Pfam" id="PF01436">
    <property type="entry name" value="NHL"/>
    <property type="match status" value="1"/>
</dbReference>
<dbReference type="PANTHER" id="PTHR13833">
    <property type="match status" value="1"/>
</dbReference>
<sequence length="408" mass="44180">MATDLSSVPLFFFFFFILLHLPSNYVLGGLILEDGYTVTTIIDGHKLEINPHAVLSRPQSSDLILLDSSHSTIYTISFPISQESVVKRLSGDGVAGLSDGEPGSARFNKPRSFAVDNKGNIYVADRLNGTIRKITNSGVSTIAGGYSKGFGREDGPAQNATFSSDFEVAFVAEECALLISDHGNQLVRRLPLKPDDCATASHSALGAVSFWVLGLGLVMSCLIGIAIGFVIRPHIVPYEGSNPSRCSETWRLCLINLAKQVLMFCFDIRSAIARSSPYTLMSRLLWLSLSHLSLMFRINTVGSQTLSKGVDSQTSSKGFVSLLDSDVNSFETETSQLCAELKDLISLNGPSNSKGEISNTGEQDQLGNDVLLDGNPRIDTMIQENIMGFAKVAQETTTPLNGTLVKRR</sequence>
<dbReference type="FunCoup" id="B9S4L9">
    <property type="interactions" value="301"/>
</dbReference>
<dbReference type="SUPFAM" id="SSF63829">
    <property type="entry name" value="Calcium-dependent phosphotriesterase"/>
    <property type="match status" value="1"/>
</dbReference>
<feature type="repeat" description="NHL" evidence="2">
    <location>
        <begin position="100"/>
        <end position="137"/>
    </location>
</feature>
<dbReference type="EMBL" id="EQ973866">
    <property type="protein sequence ID" value="EEF41442.1"/>
    <property type="molecule type" value="Genomic_DNA"/>
</dbReference>
<evidence type="ECO:0000256" key="1">
    <source>
        <dbReference type="ARBA" id="ARBA00022737"/>
    </source>
</evidence>
<keyword evidence="3" id="KW-0812">Transmembrane</keyword>
<keyword evidence="5" id="KW-1185">Reference proteome</keyword>
<dbReference type="AlphaFoldDB" id="B9S4L9"/>
<dbReference type="InterPro" id="IPR001258">
    <property type="entry name" value="NHL_repeat"/>
</dbReference>
<dbReference type="OMA" id="MFRINTV"/>
<evidence type="ECO:0008006" key="6">
    <source>
        <dbReference type="Google" id="ProtNLM"/>
    </source>
</evidence>
<keyword evidence="3" id="KW-0472">Membrane</keyword>
<dbReference type="eggNOG" id="ENOG502QQTE">
    <property type="taxonomic scope" value="Eukaryota"/>
</dbReference>
<dbReference type="InParanoid" id="B9S4L9"/>
<dbReference type="InterPro" id="IPR011042">
    <property type="entry name" value="6-blade_b-propeller_TolB-like"/>
</dbReference>
<evidence type="ECO:0000256" key="2">
    <source>
        <dbReference type="PROSITE-ProRule" id="PRU00504"/>
    </source>
</evidence>
<accession>B9S4L9</accession>